<dbReference type="Proteomes" id="UP000813463">
    <property type="component" value="Chromosome 2"/>
</dbReference>
<feature type="region of interest" description="Disordered" evidence="1">
    <location>
        <begin position="1"/>
        <end position="28"/>
    </location>
</feature>
<evidence type="ECO:0000313" key="4">
    <source>
        <dbReference type="RefSeq" id="XP_056693406.1"/>
    </source>
</evidence>
<dbReference type="RefSeq" id="XP_056693406.1">
    <property type="nucleotide sequence ID" value="XM_056837428.1"/>
</dbReference>
<gene>
    <name evidence="4" type="primary">LOC110787944</name>
</gene>
<keyword evidence="3" id="KW-1185">Reference proteome</keyword>
<organism evidence="3 4">
    <name type="scientific">Spinacia oleracea</name>
    <name type="common">Spinach</name>
    <dbReference type="NCBI Taxonomy" id="3562"/>
    <lineage>
        <taxon>Eukaryota</taxon>
        <taxon>Viridiplantae</taxon>
        <taxon>Streptophyta</taxon>
        <taxon>Embryophyta</taxon>
        <taxon>Tracheophyta</taxon>
        <taxon>Spermatophyta</taxon>
        <taxon>Magnoliopsida</taxon>
        <taxon>eudicotyledons</taxon>
        <taxon>Gunneridae</taxon>
        <taxon>Pentapetalae</taxon>
        <taxon>Caryophyllales</taxon>
        <taxon>Chenopodiaceae</taxon>
        <taxon>Chenopodioideae</taxon>
        <taxon>Anserineae</taxon>
        <taxon>Spinacia</taxon>
    </lineage>
</organism>
<reference evidence="4" key="2">
    <citation type="submission" date="2025-08" db="UniProtKB">
        <authorList>
            <consortium name="RefSeq"/>
        </authorList>
    </citation>
    <scope>IDENTIFICATION</scope>
    <source>
        <tissue evidence="4">Leaf</tissue>
    </source>
</reference>
<dbReference type="Gene3D" id="2.30.30.140">
    <property type="match status" value="1"/>
</dbReference>
<evidence type="ECO:0000259" key="2">
    <source>
        <dbReference type="Pfam" id="PF16719"/>
    </source>
</evidence>
<evidence type="ECO:0000313" key="3">
    <source>
        <dbReference type="Proteomes" id="UP000813463"/>
    </source>
</evidence>
<dbReference type="PANTHER" id="PTHR36384:SF1">
    <property type="entry name" value="SAWADEE PROTEIN"/>
    <property type="match status" value="1"/>
</dbReference>
<protein>
    <submittedName>
        <fullName evidence="4">Uncharacterized protein isoform X2</fullName>
    </submittedName>
</protein>
<evidence type="ECO:0000256" key="1">
    <source>
        <dbReference type="SAM" id="MobiDB-lite"/>
    </source>
</evidence>
<dbReference type="PANTHER" id="PTHR36384">
    <property type="entry name" value="SAWADEE PROTEIN"/>
    <property type="match status" value="1"/>
</dbReference>
<dbReference type="Pfam" id="PF16719">
    <property type="entry name" value="SAWADEE"/>
    <property type="match status" value="1"/>
</dbReference>
<sequence length="373" mass="42059">MGVKKRKTPAPKNLNTTPAGETPPVGPGVEFRNDEDDAWYNVQLVLNNESLLVKFIEFPDDHDLVFHTANFTTADEISNFRRRFRPLCVQFEASDCSTVKLGMRVCALMASAICRDDRRFYDAIVEAVNREEHTIVDETENCSCTVILSWLHGPKVGTLTQARVEDLCPIQSHRQLDPRVACFLELVKWKHLIAEDITCKGESPTFFKHKPWNAIQMSEGGRQMGSVVPCEEGNIGYEKNEDVDLGGGGDHAKARGNEPYTRGALVVDRVEDLERLCEFLVKPEQMITSSKGRPWIVLDSSATESVRPSFWCLEPDLKDERQQSAGDGLRVVHLGSEEYSKAEKLRDLYLGFTDHQQKLFKSLALEEQSILDA</sequence>
<reference evidence="3" key="1">
    <citation type="journal article" date="2021" name="Nat. Commun.">
        <title>Genomic analyses provide insights into spinach domestication and the genetic basis of agronomic traits.</title>
        <authorList>
            <person name="Cai X."/>
            <person name="Sun X."/>
            <person name="Xu C."/>
            <person name="Sun H."/>
            <person name="Wang X."/>
            <person name="Ge C."/>
            <person name="Zhang Z."/>
            <person name="Wang Q."/>
            <person name="Fei Z."/>
            <person name="Jiao C."/>
            <person name="Wang Q."/>
        </authorList>
    </citation>
    <scope>NUCLEOTIDE SEQUENCE [LARGE SCALE GENOMIC DNA]</scope>
    <source>
        <strain evidence="3">cv. Varoflay</strain>
    </source>
</reference>
<feature type="domain" description="SAWADEE" evidence="2">
    <location>
        <begin position="29"/>
        <end position="168"/>
    </location>
</feature>
<dbReference type="GeneID" id="110787944"/>
<accession>A0ABM3RCR1</accession>
<name>A0ABM3RCR1_SPIOL</name>
<proteinExistence type="predicted"/>
<dbReference type="InterPro" id="IPR032001">
    <property type="entry name" value="SAWADEE_dom"/>
</dbReference>